<dbReference type="GO" id="GO:0008409">
    <property type="term" value="F:5'-3' exonuclease activity"/>
    <property type="evidence" value="ECO:0007669"/>
    <property type="project" value="UniProtKB-UniRule"/>
</dbReference>
<dbReference type="Pfam" id="PF21445">
    <property type="entry name" value="ADDB_N"/>
    <property type="match status" value="1"/>
</dbReference>
<keyword evidence="11 14" id="KW-0411">Iron-sulfur</keyword>
<dbReference type="GO" id="GO:0003690">
    <property type="term" value="F:double-stranded DNA binding"/>
    <property type="evidence" value="ECO:0007669"/>
    <property type="project" value="UniProtKB-UniRule"/>
</dbReference>
<dbReference type="InterPro" id="IPR027417">
    <property type="entry name" value="P-loop_NTPase"/>
</dbReference>
<feature type="binding site" evidence="14">
    <location>
        <position position="1123"/>
    </location>
    <ligand>
        <name>[4Fe-4S] cluster</name>
        <dbReference type="ChEBI" id="CHEBI:49883"/>
    </ligand>
</feature>
<comment type="cofactor">
    <cofactor evidence="14">
        <name>[4Fe-4S] cluster</name>
        <dbReference type="ChEBI" id="CHEBI:49883"/>
    </cofactor>
    <text evidence="14">Binds 1 [4Fe-4S] cluster.</text>
</comment>
<keyword evidence="7 14" id="KW-0347">Helicase</keyword>
<dbReference type="NCBIfam" id="TIGR02773">
    <property type="entry name" value="addB_Gpos"/>
    <property type="match status" value="1"/>
</dbReference>
<dbReference type="InterPro" id="IPR049035">
    <property type="entry name" value="ADDB_N"/>
</dbReference>
<dbReference type="InterPro" id="IPR011604">
    <property type="entry name" value="PDDEXK-like_dom_sf"/>
</dbReference>
<keyword evidence="17" id="KW-1185">Reference proteome</keyword>
<dbReference type="GO" id="GO:0046872">
    <property type="term" value="F:metal ion binding"/>
    <property type="evidence" value="ECO:0007669"/>
    <property type="project" value="UniProtKB-KW"/>
</dbReference>
<dbReference type="HAMAP" id="MF_01452">
    <property type="entry name" value="AddB_type1"/>
    <property type="match status" value="1"/>
</dbReference>
<organism evidence="16 17">
    <name type="scientific">Bacillus thermotolerans</name>
    <name type="common">Quasibacillus thermotolerans</name>
    <dbReference type="NCBI Taxonomy" id="1221996"/>
    <lineage>
        <taxon>Bacteria</taxon>
        <taxon>Bacillati</taxon>
        <taxon>Bacillota</taxon>
        <taxon>Bacilli</taxon>
        <taxon>Bacillales</taxon>
        <taxon>Bacillaceae</taxon>
        <taxon>Bacillus</taxon>
    </lineage>
</organism>
<comment type="function">
    <text evidence="14">The heterodimer acts as both an ATP-dependent DNA helicase and an ATP-dependent, dual-direction single-stranded exonuclease. Recognizes the chi site generating a DNA molecule suitable for the initiation of homologous recombination. The AddB subunit has 5' -&gt; 3' nuclease activity but not helicase activity.</text>
</comment>
<feature type="domain" description="UvrD-like helicase C-terminal" evidence="15">
    <location>
        <begin position="278"/>
        <end position="596"/>
    </location>
</feature>
<feature type="binding site" evidence="14">
    <location>
        <position position="800"/>
    </location>
    <ligand>
        <name>[4Fe-4S] cluster</name>
        <dbReference type="ChEBI" id="CHEBI:49883"/>
    </ligand>
</feature>
<dbReference type="Gene3D" id="6.10.140.1030">
    <property type="match status" value="1"/>
</dbReference>
<dbReference type="EC" id="3.1.-.-" evidence="14"/>
<dbReference type="GO" id="GO:0000724">
    <property type="term" value="P:double-strand break repair via homologous recombination"/>
    <property type="evidence" value="ECO:0007669"/>
    <property type="project" value="UniProtKB-UniRule"/>
</dbReference>
<comment type="miscellaneous">
    <text evidence="14">Despite having conserved helicase domains, this subunit does not have helicase activity.</text>
</comment>
<dbReference type="Pfam" id="PF12705">
    <property type="entry name" value="PDDEXK_1"/>
    <property type="match status" value="1"/>
</dbReference>
<dbReference type="RefSeq" id="WP_040047710.1">
    <property type="nucleotide sequence ID" value="NZ_JWIR02000029.1"/>
</dbReference>
<keyword evidence="1 14" id="KW-0004">4Fe-4S</keyword>
<name>A0A0F5I5I6_BACTR</name>
<evidence type="ECO:0000256" key="7">
    <source>
        <dbReference type="ARBA" id="ARBA00022806"/>
    </source>
</evidence>
<dbReference type="OrthoDB" id="9758506at2"/>
<evidence type="ECO:0000256" key="8">
    <source>
        <dbReference type="ARBA" id="ARBA00022839"/>
    </source>
</evidence>
<keyword evidence="3 14" id="KW-0479">Metal-binding</keyword>
<evidence type="ECO:0000313" key="17">
    <source>
        <dbReference type="Proteomes" id="UP000031563"/>
    </source>
</evidence>
<accession>A0A0F5I5I6</accession>
<evidence type="ECO:0000256" key="11">
    <source>
        <dbReference type="ARBA" id="ARBA00023014"/>
    </source>
</evidence>
<dbReference type="EMBL" id="JWIR02000029">
    <property type="protein sequence ID" value="KKB40412.1"/>
    <property type="molecule type" value="Genomic_DNA"/>
</dbReference>
<dbReference type="PANTHER" id="PTHR30591:SF1">
    <property type="entry name" value="RECBCD ENZYME SUBUNIT RECC"/>
    <property type="match status" value="1"/>
</dbReference>
<comment type="subunit">
    <text evidence="14">Heterodimer of AddA and AddB.</text>
</comment>
<dbReference type="PANTHER" id="PTHR30591">
    <property type="entry name" value="RECBCD ENZYME SUBUNIT RECC"/>
    <property type="match status" value="1"/>
</dbReference>
<evidence type="ECO:0000256" key="12">
    <source>
        <dbReference type="ARBA" id="ARBA00023125"/>
    </source>
</evidence>
<feature type="binding site" evidence="14">
    <location>
        <position position="1120"/>
    </location>
    <ligand>
        <name>[4Fe-4S] cluster</name>
        <dbReference type="ChEBI" id="CHEBI:49883"/>
    </ligand>
</feature>
<dbReference type="STRING" id="1221996.QY95_01407"/>
<dbReference type="GO" id="GO:0051539">
    <property type="term" value="F:4 iron, 4 sulfur cluster binding"/>
    <property type="evidence" value="ECO:0007669"/>
    <property type="project" value="UniProtKB-KW"/>
</dbReference>
<dbReference type="InterPro" id="IPR014140">
    <property type="entry name" value="DNA_helicase_suAddB"/>
</dbReference>
<dbReference type="InterPro" id="IPR014017">
    <property type="entry name" value="DNA_helicase_UvrD-like_C"/>
</dbReference>
<evidence type="ECO:0000259" key="15">
    <source>
        <dbReference type="PROSITE" id="PS51217"/>
    </source>
</evidence>
<gene>
    <name evidence="14" type="primary">addB</name>
    <name evidence="16" type="ORF">QY95_01407</name>
</gene>
<comment type="cofactor">
    <cofactor evidence="14">
        <name>Mg(2+)</name>
        <dbReference type="ChEBI" id="CHEBI:18420"/>
    </cofactor>
</comment>
<dbReference type="Proteomes" id="UP000031563">
    <property type="component" value="Unassembled WGS sequence"/>
</dbReference>
<comment type="caution">
    <text evidence="16">The sequence shown here is derived from an EMBL/GenBank/DDBJ whole genome shotgun (WGS) entry which is preliminary data.</text>
</comment>
<dbReference type="GO" id="GO:0005524">
    <property type="term" value="F:ATP binding"/>
    <property type="evidence" value="ECO:0007669"/>
    <property type="project" value="UniProtKB-UniRule"/>
</dbReference>
<keyword evidence="2 14" id="KW-0540">Nuclease</keyword>
<dbReference type="AlphaFoldDB" id="A0A0F5I5I6"/>
<evidence type="ECO:0000256" key="14">
    <source>
        <dbReference type="HAMAP-Rule" id="MF_01452"/>
    </source>
</evidence>
<evidence type="ECO:0000256" key="3">
    <source>
        <dbReference type="ARBA" id="ARBA00022723"/>
    </source>
</evidence>
<reference evidence="16" key="1">
    <citation type="submission" date="2015-02" db="EMBL/GenBank/DDBJ databases">
        <title>Genome Assembly of Bacillaceae bacterium MTCC 8252.</title>
        <authorList>
            <person name="Verma A."/>
            <person name="Khatri I."/>
            <person name="Mual P."/>
            <person name="Subramanian S."/>
            <person name="Krishnamurthi S."/>
        </authorList>
    </citation>
    <scope>NUCLEOTIDE SEQUENCE [LARGE SCALE GENOMIC DNA]</scope>
    <source>
        <strain evidence="16">MTCC 8252</strain>
    </source>
</reference>
<dbReference type="GO" id="GO:0004386">
    <property type="term" value="F:helicase activity"/>
    <property type="evidence" value="ECO:0007669"/>
    <property type="project" value="UniProtKB-KW"/>
</dbReference>
<keyword evidence="10 14" id="KW-0408">Iron</keyword>
<keyword evidence="6 14" id="KW-0378">Hydrolase</keyword>
<keyword evidence="8 14" id="KW-0269">Exonuclease</keyword>
<dbReference type="Gene3D" id="3.90.320.10">
    <property type="match status" value="1"/>
</dbReference>
<protein>
    <recommendedName>
        <fullName evidence="14">ATP-dependent helicase/deoxyribonuclease subunit B</fullName>
        <ecNumber evidence="14">3.1.-.-</ecNumber>
    </recommendedName>
    <alternativeName>
        <fullName evidence="14">ATP-dependent helicase/nuclease subunit AddB</fullName>
    </alternativeName>
</protein>
<evidence type="ECO:0000256" key="10">
    <source>
        <dbReference type="ARBA" id="ARBA00023004"/>
    </source>
</evidence>
<evidence type="ECO:0000256" key="6">
    <source>
        <dbReference type="ARBA" id="ARBA00022801"/>
    </source>
</evidence>
<evidence type="ECO:0000256" key="2">
    <source>
        <dbReference type="ARBA" id="ARBA00022722"/>
    </source>
</evidence>
<proteinExistence type="inferred from homology"/>
<evidence type="ECO:0000256" key="1">
    <source>
        <dbReference type="ARBA" id="ARBA00022485"/>
    </source>
</evidence>
<sequence length="1161" mass="133209">MSVQFIIGRSGTGKTKRLLDEIKSKVKESPIGDPIIYLVPEQMTFLSEYTLASDEGIGGMIRAQVYSFTRLAWRVLQETGGMSRQHISFAGLNMLIRKIIEDKRDDLHIFAGAADKNGFISHVESMLTEFKRHCITPEELEEKREELVQAGASRALNDKLHDLQTIYADFEEALVGKYVDSEDYLRLLTEAAAVSSYIERAEVYVDGFHSFTPQEYLVLQQLMKRAKKVTVALTVDAPYRTAPPEDTHLFRLTGNTYSTVYEIAKESGIQVEEDVVLTESVRYKNKSMAHLEAYFDRRPPFALEPSENLQLVQAASRRAEIEGVAREIRRLAREEGRRFKQMAVLVRNGKDYQQLIETIFGDYDIPFFIDQKRPMMNHPLIELIRSTLDVISSNWRYESVFRAVKTDLLFPMEADWHVLREKMDRLENYVLAYGIKGSRWTEKENWHYRRYRGLENINSVQTDEERAIEEELNEVRRLVAGPISRFESRLKRAKTTQEYAKALYLYLEELAIPEKLEVFSREAEEREDLVTAREHNQAWNAVMELLDQYVEVLGEETMPLRKFASVMDAGLEAMQFAIVPPAADQVTVANLELSRLSEMEVIFLVGANDGILPAKQNEDGVLADEDRETLLQSGMKLALSSKQRMLDEEFTAYRAFTASSNRLYISYPIADDEGKALLPSLYIKRMKELFPAIEERMLANEPSGLQEEEQLQYVCHPAPTLSYLASQLQLKQQNYPIYDFWQDVYNFYMDRPDQKEKARKVLSSLFYKNEAEPLDEATSAQLYGDHIMASVTRMELFNSCPFSHFVRHGLKLREREVYRLQAPDIGDLFHGALKWIADEVARRGLSWASLTRAECQALAREAVKQLAPRLQNEILLSSNRHLYLGRKLEQIIERASYALSDQAKASGFSPLGLELGFGPGEKLPPLAFTLKNGAKMALAGRIDRVDQAKGEEGVYLRVIDYKSSSRDLDITEVYYGVALQMLTYLDIILTYSPQLIGTEAQPAGVLYFHVHNPLIKTNKIMTLEEIERELFRQFKMKGLVLGEEEALHLMDENITTGSSDIIPAELKRDGTISSRSRTADRRVFTGMRKHIRRLYQRSGDEIVGGNVEIAPYQYKKHTPCAFCSYRSICQFDDSLEENNYRLILPEKELIKKLAEEGDKNE</sequence>
<evidence type="ECO:0000256" key="5">
    <source>
        <dbReference type="ARBA" id="ARBA00022763"/>
    </source>
</evidence>
<dbReference type="Gene3D" id="3.40.50.300">
    <property type="entry name" value="P-loop containing nucleotide triphosphate hydrolases"/>
    <property type="match status" value="3"/>
</dbReference>
<comment type="similarity">
    <text evidence="14">Belongs to the helicase family. AddB/RexB type 1 subfamily.</text>
</comment>
<dbReference type="SUPFAM" id="SSF52540">
    <property type="entry name" value="P-loop containing nucleoside triphosphate hydrolases"/>
    <property type="match status" value="1"/>
</dbReference>
<keyword evidence="4 14" id="KW-0547">Nucleotide-binding</keyword>
<keyword evidence="9 14" id="KW-0067">ATP-binding</keyword>
<dbReference type="PROSITE" id="PS51217">
    <property type="entry name" value="UVRD_HELICASE_CTER"/>
    <property type="match status" value="1"/>
</dbReference>
<keyword evidence="13 14" id="KW-0234">DNA repair</keyword>
<keyword evidence="12 14" id="KW-0238">DNA-binding</keyword>
<dbReference type="InterPro" id="IPR038726">
    <property type="entry name" value="PDDEXK_AddAB-type"/>
</dbReference>
<dbReference type="Pfam" id="PF13361">
    <property type="entry name" value="UvrD_C"/>
    <property type="match status" value="1"/>
</dbReference>
<evidence type="ECO:0000313" key="16">
    <source>
        <dbReference type="EMBL" id="KKB40412.1"/>
    </source>
</evidence>
<evidence type="ECO:0000256" key="4">
    <source>
        <dbReference type="ARBA" id="ARBA00022741"/>
    </source>
</evidence>
<feature type="binding site" evidence="14">
    <location>
        <position position="1129"/>
    </location>
    <ligand>
        <name>[4Fe-4S] cluster</name>
        <dbReference type="ChEBI" id="CHEBI:49883"/>
    </ligand>
</feature>
<evidence type="ECO:0000256" key="9">
    <source>
        <dbReference type="ARBA" id="ARBA00022840"/>
    </source>
</evidence>
<evidence type="ECO:0000256" key="13">
    <source>
        <dbReference type="ARBA" id="ARBA00023204"/>
    </source>
</evidence>
<keyword evidence="5 14" id="KW-0227">DNA damage</keyword>